<dbReference type="CDD" id="cd05233">
    <property type="entry name" value="SDR_c"/>
    <property type="match status" value="1"/>
</dbReference>
<evidence type="ECO:0000256" key="1">
    <source>
        <dbReference type="ARBA" id="ARBA00006484"/>
    </source>
</evidence>
<dbReference type="EMBL" id="JBELOE010000200">
    <property type="protein sequence ID" value="MER2492199.1"/>
    <property type="molecule type" value="Genomic_DNA"/>
</dbReference>
<dbReference type="InterPro" id="IPR036291">
    <property type="entry name" value="NAD(P)-bd_dom_sf"/>
</dbReference>
<sequence>MSTVFITGINSDIGLALCKRLQREKKYKIVGTYRTFNSNTKELASMGIDLVPLDLASENSTKKFCEEFDFSSINAIYFLHGTLNPIGIAGSLDYSSWETSFRINYLSIVQILLEAVSGLPNGSRVISLAGGGVNSAPINFSAYITAKISLIKLTELLAAEYSRLLFFNVGPGWVDTKIHQQTIEAKHVAECAYKETIRRYANNQFVSMDKVVDVLEFFLNSSNSNLSGRNYSVAGDNIGEQSLRELIHANNDVFKLRRFHGN</sequence>
<dbReference type="Gene3D" id="3.40.50.720">
    <property type="entry name" value="NAD(P)-binding Rossmann-like Domain"/>
    <property type="match status" value="1"/>
</dbReference>
<accession>A0ABV1RGX5</accession>
<dbReference type="GO" id="GO:0016491">
    <property type="term" value="F:oxidoreductase activity"/>
    <property type="evidence" value="ECO:0007669"/>
    <property type="project" value="UniProtKB-KW"/>
</dbReference>
<keyword evidence="4" id="KW-1185">Reference proteome</keyword>
<dbReference type="PRINTS" id="PR00081">
    <property type="entry name" value="GDHRDH"/>
</dbReference>
<gene>
    <name evidence="3" type="ORF">ABS311_09925</name>
</gene>
<proteinExistence type="inferred from homology"/>
<dbReference type="SUPFAM" id="SSF51735">
    <property type="entry name" value="NAD(P)-binding Rossmann-fold domains"/>
    <property type="match status" value="1"/>
</dbReference>
<evidence type="ECO:0000313" key="4">
    <source>
        <dbReference type="Proteomes" id="UP001467690"/>
    </source>
</evidence>
<dbReference type="PANTHER" id="PTHR43477:SF1">
    <property type="entry name" value="DIHYDROANTICAPSIN 7-DEHYDROGENASE"/>
    <property type="match status" value="1"/>
</dbReference>
<dbReference type="PANTHER" id="PTHR43477">
    <property type="entry name" value="DIHYDROANTICAPSIN 7-DEHYDROGENASE"/>
    <property type="match status" value="1"/>
</dbReference>
<evidence type="ECO:0000256" key="2">
    <source>
        <dbReference type="ARBA" id="ARBA00023002"/>
    </source>
</evidence>
<keyword evidence="2 3" id="KW-0560">Oxidoreductase</keyword>
<protein>
    <submittedName>
        <fullName evidence="3">SDR family oxidoreductase</fullName>
        <ecNumber evidence="3">1.-.-.-</ecNumber>
    </submittedName>
</protein>
<dbReference type="Proteomes" id="UP001467690">
    <property type="component" value="Unassembled WGS sequence"/>
</dbReference>
<dbReference type="Pfam" id="PF13561">
    <property type="entry name" value="adh_short_C2"/>
    <property type="match status" value="1"/>
</dbReference>
<comment type="similarity">
    <text evidence="1">Belongs to the short-chain dehydrogenases/reductases (SDR) family.</text>
</comment>
<dbReference type="InterPro" id="IPR051122">
    <property type="entry name" value="SDR_DHRS6-like"/>
</dbReference>
<evidence type="ECO:0000313" key="3">
    <source>
        <dbReference type="EMBL" id="MER2492199.1"/>
    </source>
</evidence>
<reference evidence="3 4" key="1">
    <citation type="submission" date="2024-06" db="EMBL/GenBank/DDBJ databases">
        <authorList>
            <person name="Chen R.Y."/>
        </authorList>
    </citation>
    <scope>NUCLEOTIDE SEQUENCE [LARGE SCALE GENOMIC DNA]</scope>
    <source>
        <strain evidence="3 4">D2</strain>
    </source>
</reference>
<dbReference type="RefSeq" id="WP_350401713.1">
    <property type="nucleotide sequence ID" value="NZ_JBELOE010000200.1"/>
</dbReference>
<dbReference type="EC" id="1.-.-.-" evidence="3"/>
<organism evidence="3 4">
    <name type="scientific">Catenovulum sediminis</name>
    <dbReference type="NCBI Taxonomy" id="1740262"/>
    <lineage>
        <taxon>Bacteria</taxon>
        <taxon>Pseudomonadati</taxon>
        <taxon>Pseudomonadota</taxon>
        <taxon>Gammaproteobacteria</taxon>
        <taxon>Alteromonadales</taxon>
        <taxon>Alteromonadaceae</taxon>
        <taxon>Catenovulum</taxon>
    </lineage>
</organism>
<dbReference type="InterPro" id="IPR002347">
    <property type="entry name" value="SDR_fam"/>
</dbReference>
<comment type="caution">
    <text evidence="3">The sequence shown here is derived from an EMBL/GenBank/DDBJ whole genome shotgun (WGS) entry which is preliminary data.</text>
</comment>
<name>A0ABV1RGX5_9ALTE</name>